<gene>
    <name evidence="1" type="ORF">LF41_1320</name>
</gene>
<reference evidence="1 2" key="1">
    <citation type="submission" date="2014-09" db="EMBL/GenBank/DDBJ databases">
        <title>Genome sequences of Lysobacter dokdonensis DS-58.</title>
        <authorList>
            <person name="Kim J.F."/>
            <person name="Kwak M.-J."/>
        </authorList>
    </citation>
    <scope>NUCLEOTIDE SEQUENCE [LARGE SCALE GENOMIC DNA]</scope>
    <source>
        <strain evidence="1 2">DS-58</strain>
    </source>
</reference>
<organism evidence="1 2">
    <name type="scientific">Lysobacter dokdonensis DS-58</name>
    <dbReference type="NCBI Taxonomy" id="1300345"/>
    <lineage>
        <taxon>Bacteria</taxon>
        <taxon>Pseudomonadati</taxon>
        <taxon>Pseudomonadota</taxon>
        <taxon>Gammaproteobacteria</taxon>
        <taxon>Lysobacterales</taxon>
        <taxon>Lysobacteraceae</taxon>
        <taxon>Noviluteimonas</taxon>
    </lineage>
</organism>
<dbReference type="Proteomes" id="UP000030518">
    <property type="component" value="Unassembled WGS sequence"/>
</dbReference>
<protein>
    <submittedName>
        <fullName evidence="1">Uncharacterized protein</fullName>
    </submittedName>
</protein>
<name>A0A0A2WR57_9GAMM</name>
<dbReference type="EMBL" id="JRKJ01000002">
    <property type="protein sequence ID" value="KGQ20780.1"/>
    <property type="molecule type" value="Genomic_DNA"/>
</dbReference>
<comment type="caution">
    <text evidence="1">The sequence shown here is derived from an EMBL/GenBank/DDBJ whole genome shotgun (WGS) entry which is preliminary data.</text>
</comment>
<proteinExistence type="predicted"/>
<evidence type="ECO:0000313" key="1">
    <source>
        <dbReference type="EMBL" id="KGQ20780.1"/>
    </source>
</evidence>
<evidence type="ECO:0000313" key="2">
    <source>
        <dbReference type="Proteomes" id="UP000030518"/>
    </source>
</evidence>
<dbReference type="STRING" id="1300345.LF41_1320"/>
<dbReference type="AlphaFoldDB" id="A0A0A2WR57"/>
<dbReference type="PATRIC" id="fig|1300345.3.peg.610"/>
<keyword evidence="2" id="KW-1185">Reference proteome</keyword>
<sequence>MACMALVTGSAHRAMLVALTLLCGACSREPTQDAQAAPATASAPSQVGEVWSHAASPSTVVASSSTAVDAGKRTAVSRPPPLRPAAAAVADYLEAAPDDGPPVAIVTGRQYHAVFAAEKRDAEWADIVEPRLREYFARQRNARAFEIVGLECRSTMCEVLAANRDPRTAPFDVDDWQNVLFAMHAEPWYRPAQLREPSIAIVDSPDHRALFITHLIRE</sequence>
<accession>A0A0A2WR57</accession>